<feature type="transmembrane region" description="Helical" evidence="1">
    <location>
        <begin position="376"/>
        <end position="397"/>
    </location>
</feature>
<dbReference type="AlphaFoldDB" id="A0A8R1Y1N8"/>
<accession>A0A8R1Y1N8</accession>
<sequence>MKCDSSEICSSKKTIIWCKNFPSTSKSHDSIGIFPSEQKKNEKIGNDECTTMEFAQSQNSILYHRRFRLVSSRNEQILAEVLPLNIEIPTIERLNAAKNEKEIISTNKNMQIWRFKKHSDIRIWNEMKNERNKSKQGKFNWKWYKLRSNFSFILLLLIVVIVTHSPRQLVMAKLKNGHNGHCEPISVPLFATTRIIISPLASLFGRTCRCAFDWRSHFCKQIERYKSLLAIPEMQRHDNDQLPIVCICRQIILENNCQQFMTQCYFTPKNQHEKCTCCFNQPNAFCNQLQCRNGEPIFDMHANTTCICHAPAFYPYNICAHQNSLSHDQGEVIISDSSDVREQSDYVKHSLHESSMHHDESTDTKLYGIQITPTSVIAIVSGLLGVIILLTVILLTVRSCRTQREHRNRAAKRELAQSILLEQRAEEEKYLP</sequence>
<proteinExistence type="predicted"/>
<keyword evidence="1" id="KW-0812">Transmembrane</keyword>
<evidence type="ECO:0000313" key="3">
    <source>
        <dbReference type="Proteomes" id="UP000024404"/>
    </source>
</evidence>
<evidence type="ECO:0000256" key="1">
    <source>
        <dbReference type="SAM" id="Phobius"/>
    </source>
</evidence>
<dbReference type="OMA" id="FCKQIER"/>
<keyword evidence="3" id="KW-1185">Reference proteome</keyword>
<evidence type="ECO:0000313" key="2">
    <source>
        <dbReference type="EnsemblMetazoa" id="OVOC8956.1"/>
    </source>
</evidence>
<feature type="transmembrane region" description="Helical" evidence="1">
    <location>
        <begin position="146"/>
        <end position="165"/>
    </location>
</feature>
<keyword evidence="1" id="KW-0472">Membrane</keyword>
<name>A0A8R1Y1N8_ONCVO</name>
<dbReference type="Proteomes" id="UP000024404">
    <property type="component" value="Unassembled WGS sequence"/>
</dbReference>
<reference evidence="3" key="1">
    <citation type="submission" date="2013-10" db="EMBL/GenBank/DDBJ databases">
        <title>Genome sequencing of Onchocerca volvulus.</title>
        <authorList>
            <person name="Cotton J."/>
            <person name="Tsai J."/>
            <person name="Stanley E."/>
            <person name="Tracey A."/>
            <person name="Holroyd N."/>
            <person name="Lustigman S."/>
            <person name="Berriman M."/>
        </authorList>
    </citation>
    <scope>NUCLEOTIDE SEQUENCE</scope>
</reference>
<protein>
    <submittedName>
        <fullName evidence="2">Uncharacterized protein</fullName>
    </submittedName>
</protein>
<reference evidence="2" key="2">
    <citation type="submission" date="2022-06" db="UniProtKB">
        <authorList>
            <consortium name="EnsemblMetazoa"/>
        </authorList>
    </citation>
    <scope>IDENTIFICATION</scope>
</reference>
<dbReference type="EnsemblMetazoa" id="OVOC8956.1">
    <property type="protein sequence ID" value="OVOC8956.1"/>
    <property type="gene ID" value="WBGene00245765"/>
</dbReference>
<organism evidence="2 3">
    <name type="scientific">Onchocerca volvulus</name>
    <dbReference type="NCBI Taxonomy" id="6282"/>
    <lineage>
        <taxon>Eukaryota</taxon>
        <taxon>Metazoa</taxon>
        <taxon>Ecdysozoa</taxon>
        <taxon>Nematoda</taxon>
        <taxon>Chromadorea</taxon>
        <taxon>Rhabditida</taxon>
        <taxon>Spirurina</taxon>
        <taxon>Spiruromorpha</taxon>
        <taxon>Filarioidea</taxon>
        <taxon>Onchocercidae</taxon>
        <taxon>Onchocerca</taxon>
    </lineage>
</organism>
<dbReference type="EMBL" id="CMVM020000250">
    <property type="status" value="NOT_ANNOTATED_CDS"/>
    <property type="molecule type" value="Genomic_DNA"/>
</dbReference>
<keyword evidence="1" id="KW-1133">Transmembrane helix</keyword>